<keyword evidence="1" id="KW-1185">Reference proteome</keyword>
<protein>
    <submittedName>
        <fullName evidence="2">Uncharacterized protein</fullName>
    </submittedName>
</protein>
<dbReference type="AlphaFoldDB" id="A0A915JCY9"/>
<sequence>SGIASKARHRKQCFFKTFWLEYKRKFGPCLYRFKQFSAHPMQLLMIDHDVLTIWLAKEFSYFTNE</sequence>
<evidence type="ECO:0000313" key="2">
    <source>
        <dbReference type="WBParaSite" id="nRc.2.0.1.t23665-RA"/>
    </source>
</evidence>
<proteinExistence type="predicted"/>
<name>A0A915JCY9_ROMCU</name>
<dbReference type="Proteomes" id="UP000887565">
    <property type="component" value="Unplaced"/>
</dbReference>
<evidence type="ECO:0000313" key="1">
    <source>
        <dbReference type="Proteomes" id="UP000887565"/>
    </source>
</evidence>
<dbReference type="WBParaSite" id="nRc.2.0.1.t23665-RA">
    <property type="protein sequence ID" value="nRc.2.0.1.t23665-RA"/>
    <property type="gene ID" value="nRc.2.0.1.g23665"/>
</dbReference>
<reference evidence="2" key="1">
    <citation type="submission" date="2022-11" db="UniProtKB">
        <authorList>
            <consortium name="WormBaseParasite"/>
        </authorList>
    </citation>
    <scope>IDENTIFICATION</scope>
</reference>
<organism evidence="1 2">
    <name type="scientific">Romanomermis culicivorax</name>
    <name type="common">Nematode worm</name>
    <dbReference type="NCBI Taxonomy" id="13658"/>
    <lineage>
        <taxon>Eukaryota</taxon>
        <taxon>Metazoa</taxon>
        <taxon>Ecdysozoa</taxon>
        <taxon>Nematoda</taxon>
        <taxon>Enoplea</taxon>
        <taxon>Dorylaimia</taxon>
        <taxon>Mermithida</taxon>
        <taxon>Mermithoidea</taxon>
        <taxon>Mermithidae</taxon>
        <taxon>Romanomermis</taxon>
    </lineage>
</organism>
<accession>A0A915JCY9</accession>